<organism evidence="3">
    <name type="scientific">Caenorhabditis brenneri</name>
    <name type="common">Nematode worm</name>
    <dbReference type="NCBI Taxonomy" id="135651"/>
    <lineage>
        <taxon>Eukaryota</taxon>
        <taxon>Metazoa</taxon>
        <taxon>Ecdysozoa</taxon>
        <taxon>Nematoda</taxon>
        <taxon>Chromadorea</taxon>
        <taxon>Rhabditida</taxon>
        <taxon>Rhabditina</taxon>
        <taxon>Rhabditomorpha</taxon>
        <taxon>Rhabditoidea</taxon>
        <taxon>Rhabditidae</taxon>
        <taxon>Peloderinae</taxon>
        <taxon>Caenorhabditis</taxon>
    </lineage>
</organism>
<dbReference type="AlphaFoldDB" id="G0NE85"/>
<dbReference type="PANTHER" id="PTHR31389:SF8">
    <property type="entry name" value="ALPHA-1,4-N-ACETYLGLUCOSAMINYLTRANSFERASE"/>
    <property type="match status" value="1"/>
</dbReference>
<gene>
    <name evidence="2" type="ORF">CAEBREN_19485</name>
</gene>
<keyword evidence="1" id="KW-0812">Transmembrane</keyword>
<evidence type="ECO:0000313" key="3">
    <source>
        <dbReference type="Proteomes" id="UP000008068"/>
    </source>
</evidence>
<evidence type="ECO:0000256" key="1">
    <source>
        <dbReference type="SAM" id="Phobius"/>
    </source>
</evidence>
<dbReference type="InParanoid" id="G0NE85"/>
<keyword evidence="1" id="KW-1133">Transmembrane helix</keyword>
<reference evidence="3" key="1">
    <citation type="submission" date="2011-07" db="EMBL/GenBank/DDBJ databases">
        <authorList>
            <consortium name="Caenorhabditis brenneri Sequencing and Analysis Consortium"/>
            <person name="Wilson R.K."/>
        </authorList>
    </citation>
    <scope>NUCLEOTIDE SEQUENCE [LARGE SCALE GENOMIC DNA]</scope>
    <source>
        <strain evidence="3">PB2801</strain>
    </source>
</reference>
<keyword evidence="1" id="KW-0472">Membrane</keyword>
<sequence length="408" mass="46895">MDPRLRGYRLIQDPDVSIDRKQRQSRSVFFLCFLFSLTFLSFLFSLHYFKVNASTVQATTSKLELEVPTTPGPETSAPQYVGSTLDPDTESKLLSWELCTCTSKKSGKHHNFCYTDPQNANSIGKQFDCSSLKILEDLHLIDTPGPFVNLSQFPQESKKTVFVSAASDNHIQAAHRSIGGFYKHNPDGKYIFYSLDLPSNLMESLKNKFPQLEIRVFNTTGYPNYTNIWMEYRFKPLIIAEVMREFEYIWWLDSNIGVEKENLVGVFGEEVEGFVKMGNASPIYSFVYTAHGNFPVMFPDLLKYFPTNSIPLLKDEKHGAQLGANALFFSRTELGVQIVKWWVLCALDEKCMNPTGAQVYCSFKGNDRWTKFANCFRFDQSVLNLLLLNQYQDHNKYLSKHGEFFIRI</sequence>
<dbReference type="OrthoDB" id="10053392at2759"/>
<dbReference type="OMA" id="TIFFART"/>
<dbReference type="eggNOG" id="ENOG502SA4K">
    <property type="taxonomic scope" value="Eukaryota"/>
</dbReference>
<dbReference type="HOGENOM" id="CLU_042099_1_0_1"/>
<dbReference type="STRING" id="135651.G0NE85"/>
<feature type="transmembrane region" description="Helical" evidence="1">
    <location>
        <begin position="28"/>
        <end position="49"/>
    </location>
</feature>
<dbReference type="Proteomes" id="UP000008068">
    <property type="component" value="Unassembled WGS sequence"/>
</dbReference>
<protein>
    <submittedName>
        <fullName evidence="2">Uncharacterized protein</fullName>
    </submittedName>
</protein>
<dbReference type="PANTHER" id="PTHR31389">
    <property type="entry name" value="LD39211P"/>
    <property type="match status" value="1"/>
</dbReference>
<name>G0NE85_CAEBE</name>
<keyword evidence="3" id="KW-1185">Reference proteome</keyword>
<dbReference type="InterPro" id="IPR012444">
    <property type="entry name" value="DUF1647"/>
</dbReference>
<evidence type="ECO:0000313" key="2">
    <source>
        <dbReference type="EMBL" id="EGT58687.1"/>
    </source>
</evidence>
<dbReference type="EMBL" id="GL379871">
    <property type="protein sequence ID" value="EGT58687.1"/>
    <property type="molecule type" value="Genomic_DNA"/>
</dbReference>
<dbReference type="FunCoup" id="G0NE85">
    <property type="interactions" value="631"/>
</dbReference>
<proteinExistence type="predicted"/>
<dbReference type="Pfam" id="PF07801">
    <property type="entry name" value="DUF1647"/>
    <property type="match status" value="1"/>
</dbReference>
<accession>G0NE85</accession>